<name>A0A2T9YKM7_9FUNG</name>
<protein>
    <recommendedName>
        <fullName evidence="2">Carbohydrate-binding module family 19 domain-containing protein</fullName>
    </recommendedName>
</protein>
<feature type="chain" id="PRO_5015575826" description="Carbohydrate-binding module family 19 domain-containing protein" evidence="1">
    <location>
        <begin position="22"/>
        <end position="125"/>
    </location>
</feature>
<evidence type="ECO:0000313" key="3">
    <source>
        <dbReference type="EMBL" id="PVU92896.1"/>
    </source>
</evidence>
<organism evidence="3 4">
    <name type="scientific">Smittium simulii</name>
    <dbReference type="NCBI Taxonomy" id="133385"/>
    <lineage>
        <taxon>Eukaryota</taxon>
        <taxon>Fungi</taxon>
        <taxon>Fungi incertae sedis</taxon>
        <taxon>Zoopagomycota</taxon>
        <taxon>Kickxellomycotina</taxon>
        <taxon>Harpellomycetes</taxon>
        <taxon>Harpellales</taxon>
        <taxon>Legeriomycetaceae</taxon>
        <taxon>Smittium</taxon>
    </lineage>
</organism>
<gene>
    <name evidence="3" type="ORF">BB561_003560</name>
</gene>
<feature type="domain" description="Carbohydrate-binding module family 19" evidence="2">
    <location>
        <begin position="14"/>
        <end position="57"/>
    </location>
</feature>
<accession>A0A2T9YKM7</accession>
<proteinExistence type="predicted"/>
<keyword evidence="1" id="KW-0732">Signal</keyword>
<evidence type="ECO:0000313" key="4">
    <source>
        <dbReference type="Proteomes" id="UP000245383"/>
    </source>
</evidence>
<comment type="caution">
    <text evidence="3">The sequence shown here is derived from an EMBL/GenBank/DDBJ whole genome shotgun (WGS) entry which is preliminary data.</text>
</comment>
<dbReference type="GO" id="GO:0006032">
    <property type="term" value="P:chitin catabolic process"/>
    <property type="evidence" value="ECO:0007669"/>
    <property type="project" value="InterPro"/>
</dbReference>
<evidence type="ECO:0000256" key="1">
    <source>
        <dbReference type="SAM" id="SignalP"/>
    </source>
</evidence>
<dbReference type="AlphaFoldDB" id="A0A2T9YKM7"/>
<dbReference type="Proteomes" id="UP000245383">
    <property type="component" value="Unassembled WGS sequence"/>
</dbReference>
<keyword evidence="4" id="KW-1185">Reference proteome</keyword>
<dbReference type="InterPro" id="IPR005089">
    <property type="entry name" value="CBM19"/>
</dbReference>
<reference evidence="3 4" key="1">
    <citation type="journal article" date="2018" name="MBio">
        <title>Comparative Genomics Reveals the Core Gene Toolbox for the Fungus-Insect Symbiosis.</title>
        <authorList>
            <person name="Wang Y."/>
            <person name="Stata M."/>
            <person name="Wang W."/>
            <person name="Stajich J.E."/>
            <person name="White M.M."/>
            <person name="Moncalvo J.M."/>
        </authorList>
    </citation>
    <scope>NUCLEOTIDE SEQUENCE [LARGE SCALE GENOMIC DNA]</scope>
    <source>
        <strain evidence="3 4">SWE-8-4</strain>
    </source>
</reference>
<feature type="signal peptide" evidence="1">
    <location>
        <begin position="1"/>
        <end position="21"/>
    </location>
</feature>
<dbReference type="GO" id="GO:0008061">
    <property type="term" value="F:chitin binding"/>
    <property type="evidence" value="ECO:0007669"/>
    <property type="project" value="InterPro"/>
</dbReference>
<dbReference type="EMBL" id="MBFR01000145">
    <property type="protein sequence ID" value="PVU92896.1"/>
    <property type="molecule type" value="Genomic_DNA"/>
</dbReference>
<sequence length="125" mass="13498">MKGFIGFVLFASLGLFSSVKGEEKCPKASITCAAENKMAICQEGKWNTMECGGGFMCRTLITAEPPKDDGATAKTDIKCKPGNERCKDIDTLEVCQMGKYVDVECSDTHVCKELPGDNAECVLKS</sequence>
<evidence type="ECO:0000259" key="2">
    <source>
        <dbReference type="Pfam" id="PF03427"/>
    </source>
</evidence>
<dbReference type="Pfam" id="PF03427">
    <property type="entry name" value="CBM_19"/>
    <property type="match status" value="1"/>
</dbReference>